<evidence type="ECO:0000256" key="1">
    <source>
        <dbReference type="ARBA" id="ARBA00004651"/>
    </source>
</evidence>
<keyword evidence="7" id="KW-0675">Receptor</keyword>
<keyword evidence="9" id="KW-0807">Transducer</keyword>
<dbReference type="FunFam" id="1.20.1070.10:FF:000109">
    <property type="entry name" value="Leukotriene B4 receptor"/>
    <property type="match status" value="1"/>
</dbReference>
<dbReference type="Gene3D" id="1.20.1070.10">
    <property type="entry name" value="Rhodopsin 7-helix transmembrane proteins"/>
    <property type="match status" value="1"/>
</dbReference>
<keyword evidence="5" id="KW-0297">G-protein coupled receptor</keyword>
<keyword evidence="4 10" id="KW-1133">Transmembrane helix</keyword>
<feature type="domain" description="G-protein coupled receptors family 1 profile" evidence="11">
    <location>
        <begin position="47"/>
        <end position="286"/>
    </location>
</feature>
<name>A0A3Q1EVZ2_9TELE</name>
<dbReference type="GO" id="GO:0009897">
    <property type="term" value="C:external side of plasma membrane"/>
    <property type="evidence" value="ECO:0007669"/>
    <property type="project" value="TreeGrafter"/>
</dbReference>
<evidence type="ECO:0000256" key="10">
    <source>
        <dbReference type="SAM" id="Phobius"/>
    </source>
</evidence>
<dbReference type="Ensembl" id="ENSAPOT00000003510.1">
    <property type="protein sequence ID" value="ENSAPOP00000008284.1"/>
    <property type="gene ID" value="ENSAPOG00000010407.1"/>
</dbReference>
<dbReference type="GO" id="GO:0019957">
    <property type="term" value="F:C-C chemokine binding"/>
    <property type="evidence" value="ECO:0007669"/>
    <property type="project" value="TreeGrafter"/>
</dbReference>
<dbReference type="PRINTS" id="PR00237">
    <property type="entry name" value="GPCRRHODOPSN"/>
</dbReference>
<reference evidence="12" key="1">
    <citation type="submission" date="2025-08" db="UniProtKB">
        <authorList>
            <consortium name="Ensembl"/>
        </authorList>
    </citation>
    <scope>IDENTIFICATION</scope>
</reference>
<keyword evidence="6 10" id="KW-0472">Membrane</keyword>
<dbReference type="AlphaFoldDB" id="A0A3Q1EVZ2"/>
<keyword evidence="3 10" id="KW-0812">Transmembrane</keyword>
<evidence type="ECO:0000256" key="5">
    <source>
        <dbReference type="ARBA" id="ARBA00023040"/>
    </source>
</evidence>
<feature type="transmembrane region" description="Helical" evidence="10">
    <location>
        <begin position="267"/>
        <end position="289"/>
    </location>
</feature>
<feature type="transmembrane region" description="Helical" evidence="10">
    <location>
        <begin position="103"/>
        <end position="124"/>
    </location>
</feature>
<keyword evidence="2" id="KW-1003">Cell membrane</keyword>
<dbReference type="GO" id="GO:0006955">
    <property type="term" value="P:immune response"/>
    <property type="evidence" value="ECO:0007669"/>
    <property type="project" value="TreeGrafter"/>
</dbReference>
<dbReference type="Proteomes" id="UP000257200">
    <property type="component" value="Unplaced"/>
</dbReference>
<evidence type="ECO:0000256" key="8">
    <source>
        <dbReference type="ARBA" id="ARBA00023180"/>
    </source>
</evidence>
<evidence type="ECO:0000259" key="11">
    <source>
        <dbReference type="PROSITE" id="PS50262"/>
    </source>
</evidence>
<feature type="transmembrane region" description="Helical" evidence="10">
    <location>
        <begin position="68"/>
        <end position="91"/>
    </location>
</feature>
<dbReference type="PROSITE" id="PS50262">
    <property type="entry name" value="G_PROTEIN_RECEP_F1_2"/>
    <property type="match status" value="1"/>
</dbReference>
<dbReference type="GO" id="GO:0004974">
    <property type="term" value="F:leukotriene receptor activity"/>
    <property type="evidence" value="ECO:0007669"/>
    <property type="project" value="UniProtKB-ARBA"/>
</dbReference>
<evidence type="ECO:0000256" key="6">
    <source>
        <dbReference type="ARBA" id="ARBA00023136"/>
    </source>
</evidence>
<dbReference type="InterPro" id="IPR017452">
    <property type="entry name" value="GPCR_Rhodpsn_7TM"/>
</dbReference>
<dbReference type="InParanoid" id="A0A3Q1EVZ2"/>
<sequence length="311" mass="34883">MDGHYFMEQLLNSTVVASNTSSSSPEYQPHLVPAVLMSICFLMGVPGNIAVLLLRPNFQHLSSLSQSLMLNLAFSDLFSLLTIPLWIYSLLYSWTLGLEACKLMASLMYCSIYSSHLTVTMLAVQRYLLVVRLKKFRHLGGKRLLVLLWLVAVLLSIPAIVVEQLTTGQKRSECLRLSSSDAQRMASLLIEILVGFILLSVLAFAYIQVRRKVNQSAFFNNPQTNRLVTSIIVTSFVLWVPYHIVNVLGVVAISLNNESWLKFCTDAWRITGAVTFVNSCLNPVLYAFASYKMRQTITTSNTAAEDEELQE</sequence>
<protein>
    <recommendedName>
        <fullName evidence="11">G-protein coupled receptors family 1 profile domain-containing protein</fullName>
    </recommendedName>
</protein>
<feature type="transmembrane region" description="Helical" evidence="10">
    <location>
        <begin position="144"/>
        <end position="165"/>
    </location>
</feature>
<dbReference type="PANTHER" id="PTHR10489">
    <property type="entry name" value="CELL ADHESION MOLECULE"/>
    <property type="match status" value="1"/>
</dbReference>
<evidence type="ECO:0000256" key="2">
    <source>
        <dbReference type="ARBA" id="ARBA00022475"/>
    </source>
</evidence>
<evidence type="ECO:0000256" key="4">
    <source>
        <dbReference type="ARBA" id="ARBA00022989"/>
    </source>
</evidence>
<dbReference type="InterPro" id="IPR000276">
    <property type="entry name" value="GPCR_Rhodpsn"/>
</dbReference>
<dbReference type="GO" id="GO:0019722">
    <property type="term" value="P:calcium-mediated signaling"/>
    <property type="evidence" value="ECO:0007669"/>
    <property type="project" value="TreeGrafter"/>
</dbReference>
<dbReference type="GO" id="GO:0007204">
    <property type="term" value="P:positive regulation of cytosolic calcium ion concentration"/>
    <property type="evidence" value="ECO:0007669"/>
    <property type="project" value="TreeGrafter"/>
</dbReference>
<dbReference type="SUPFAM" id="SSF81321">
    <property type="entry name" value="Family A G protein-coupled receptor-like"/>
    <property type="match status" value="1"/>
</dbReference>
<dbReference type="GO" id="GO:0060326">
    <property type="term" value="P:cell chemotaxis"/>
    <property type="evidence" value="ECO:0007669"/>
    <property type="project" value="TreeGrafter"/>
</dbReference>
<evidence type="ECO:0000313" key="13">
    <source>
        <dbReference type="Proteomes" id="UP000257200"/>
    </source>
</evidence>
<evidence type="ECO:0000313" key="12">
    <source>
        <dbReference type="Ensembl" id="ENSAPOP00000008284.1"/>
    </source>
</evidence>
<proteinExistence type="predicted"/>
<dbReference type="InterPro" id="IPR050119">
    <property type="entry name" value="CCR1-9-like"/>
</dbReference>
<reference evidence="12" key="2">
    <citation type="submission" date="2025-09" db="UniProtKB">
        <authorList>
            <consortium name="Ensembl"/>
        </authorList>
    </citation>
    <scope>IDENTIFICATION</scope>
</reference>
<dbReference type="PANTHER" id="PTHR10489:SF946">
    <property type="entry name" value="LEUKOTRIENE B4 RECEPTOR 1-LIKE"/>
    <property type="match status" value="1"/>
</dbReference>
<dbReference type="GO" id="GO:0016493">
    <property type="term" value="F:C-C chemokine receptor activity"/>
    <property type="evidence" value="ECO:0007669"/>
    <property type="project" value="TreeGrafter"/>
</dbReference>
<dbReference type="Pfam" id="PF00001">
    <property type="entry name" value="7tm_1"/>
    <property type="match status" value="1"/>
</dbReference>
<organism evidence="12 13">
    <name type="scientific">Acanthochromis polyacanthus</name>
    <name type="common">spiny chromis</name>
    <dbReference type="NCBI Taxonomy" id="80966"/>
    <lineage>
        <taxon>Eukaryota</taxon>
        <taxon>Metazoa</taxon>
        <taxon>Chordata</taxon>
        <taxon>Craniata</taxon>
        <taxon>Vertebrata</taxon>
        <taxon>Euteleostomi</taxon>
        <taxon>Actinopterygii</taxon>
        <taxon>Neopterygii</taxon>
        <taxon>Teleostei</taxon>
        <taxon>Neoteleostei</taxon>
        <taxon>Acanthomorphata</taxon>
        <taxon>Ovalentaria</taxon>
        <taxon>Pomacentridae</taxon>
        <taxon>Acanthochromis</taxon>
    </lineage>
</organism>
<dbReference type="GeneTree" id="ENSGT00950000182966"/>
<evidence type="ECO:0000256" key="7">
    <source>
        <dbReference type="ARBA" id="ARBA00023170"/>
    </source>
</evidence>
<dbReference type="STRING" id="80966.ENSAPOP00000008284"/>
<comment type="subcellular location">
    <subcellularLocation>
        <location evidence="1">Cell membrane</location>
        <topology evidence="1">Multi-pass membrane protein</topology>
    </subcellularLocation>
</comment>
<evidence type="ECO:0000256" key="9">
    <source>
        <dbReference type="ARBA" id="ARBA00023224"/>
    </source>
</evidence>
<feature type="transmembrane region" description="Helical" evidence="10">
    <location>
        <begin position="227"/>
        <end position="255"/>
    </location>
</feature>
<keyword evidence="8" id="KW-0325">Glycoprotein</keyword>
<accession>A0A3Q1EVZ2</accession>
<evidence type="ECO:0000256" key="3">
    <source>
        <dbReference type="ARBA" id="ARBA00022692"/>
    </source>
</evidence>
<feature type="transmembrane region" description="Helical" evidence="10">
    <location>
        <begin position="31"/>
        <end position="56"/>
    </location>
</feature>
<keyword evidence="13" id="KW-1185">Reference proteome</keyword>
<feature type="transmembrane region" description="Helical" evidence="10">
    <location>
        <begin position="185"/>
        <end position="207"/>
    </location>
</feature>